<dbReference type="PANTHER" id="PTHR48100">
    <property type="entry name" value="BROAD-SPECIFICITY PHOSPHATASE YOR283W-RELATED"/>
    <property type="match status" value="1"/>
</dbReference>
<dbReference type="GO" id="GO:0005737">
    <property type="term" value="C:cytoplasm"/>
    <property type="evidence" value="ECO:0007669"/>
    <property type="project" value="TreeGrafter"/>
</dbReference>
<accession>A0A1G7TN38</accession>
<dbReference type="InterPro" id="IPR013078">
    <property type="entry name" value="His_Pase_superF_clade-1"/>
</dbReference>
<dbReference type="InterPro" id="IPR029033">
    <property type="entry name" value="His_PPase_superfam"/>
</dbReference>
<gene>
    <name evidence="2" type="ORF">SAMN04488542_1387</name>
</gene>
<dbReference type="Proteomes" id="UP000198972">
    <property type="component" value="Unassembled WGS sequence"/>
</dbReference>
<dbReference type="EMBL" id="FNBG01000038">
    <property type="protein sequence ID" value="SDG36099.1"/>
    <property type="molecule type" value="Genomic_DNA"/>
</dbReference>
<dbReference type="InterPro" id="IPR050275">
    <property type="entry name" value="PGM_Phosphatase"/>
</dbReference>
<dbReference type="PIRSF" id="PIRSF000709">
    <property type="entry name" value="6PFK_2-Ptase"/>
    <property type="match status" value="1"/>
</dbReference>
<dbReference type="RefSeq" id="WP_091235685.1">
    <property type="nucleotide sequence ID" value="NZ_FNBG01000038.1"/>
</dbReference>
<evidence type="ECO:0000313" key="3">
    <source>
        <dbReference type="Proteomes" id="UP000198972"/>
    </source>
</evidence>
<dbReference type="OrthoDB" id="9782128at2"/>
<reference evidence="2 3" key="1">
    <citation type="submission" date="2016-10" db="EMBL/GenBank/DDBJ databases">
        <authorList>
            <person name="de Groot N.N."/>
        </authorList>
    </citation>
    <scope>NUCLEOTIDE SEQUENCE [LARGE SCALE GENOMIC DNA]</scope>
    <source>
        <strain evidence="2 3">DSM 28129</strain>
    </source>
</reference>
<evidence type="ECO:0000256" key="1">
    <source>
        <dbReference type="PIRSR" id="PIRSR613078-2"/>
    </source>
</evidence>
<sequence>MRQIYVIQHCQSEHHVNNMTGGWTDTPLTELGKRQAEAVGIRLQKNLDPNEYSLYASDLMRASQTASIIGEQLDKIYK</sequence>
<dbReference type="Gene3D" id="3.40.50.1240">
    <property type="entry name" value="Phosphoglycerate mutase-like"/>
    <property type="match status" value="1"/>
</dbReference>
<protein>
    <submittedName>
        <fullName evidence="2">Histidine phosphatase superfamily (Branch 1)</fullName>
    </submittedName>
</protein>
<proteinExistence type="predicted"/>
<dbReference type="GO" id="GO:0016791">
    <property type="term" value="F:phosphatase activity"/>
    <property type="evidence" value="ECO:0007669"/>
    <property type="project" value="TreeGrafter"/>
</dbReference>
<dbReference type="AlphaFoldDB" id="A0A1G7TN38"/>
<feature type="binding site" evidence="1">
    <location>
        <position position="61"/>
    </location>
    <ligand>
        <name>substrate</name>
    </ligand>
</feature>
<dbReference type="SMART" id="SM00855">
    <property type="entry name" value="PGAM"/>
    <property type="match status" value="1"/>
</dbReference>
<dbReference type="STRING" id="670482.SAMN04488542_1387"/>
<dbReference type="CDD" id="cd07067">
    <property type="entry name" value="HP_PGM_like"/>
    <property type="match status" value="1"/>
</dbReference>
<keyword evidence="3" id="KW-1185">Reference proteome</keyword>
<name>A0A1G7TN38_9BACL</name>
<dbReference type="PANTHER" id="PTHR48100:SF1">
    <property type="entry name" value="HISTIDINE PHOSPHATASE FAMILY PROTEIN-RELATED"/>
    <property type="match status" value="1"/>
</dbReference>
<dbReference type="Pfam" id="PF00300">
    <property type="entry name" value="His_Phos_1"/>
    <property type="match status" value="1"/>
</dbReference>
<organism evidence="2 3">
    <name type="scientific">Fontibacillus panacisegetis</name>
    <dbReference type="NCBI Taxonomy" id="670482"/>
    <lineage>
        <taxon>Bacteria</taxon>
        <taxon>Bacillati</taxon>
        <taxon>Bacillota</taxon>
        <taxon>Bacilli</taxon>
        <taxon>Bacillales</taxon>
        <taxon>Paenibacillaceae</taxon>
        <taxon>Fontibacillus</taxon>
    </lineage>
</organism>
<dbReference type="SUPFAM" id="SSF53254">
    <property type="entry name" value="Phosphoglycerate mutase-like"/>
    <property type="match status" value="1"/>
</dbReference>
<evidence type="ECO:0000313" key="2">
    <source>
        <dbReference type="EMBL" id="SDG36099.1"/>
    </source>
</evidence>